<dbReference type="KEGG" id="mpl:Mpal_0850"/>
<evidence type="ECO:0000313" key="1">
    <source>
        <dbReference type="EMBL" id="ACL16211.1"/>
    </source>
</evidence>
<keyword evidence="2" id="KW-1185">Reference proteome</keyword>
<proteinExistence type="predicted"/>
<gene>
    <name evidence="1" type="ordered locus">Mpal_0850</name>
</gene>
<dbReference type="Proteomes" id="UP000002457">
    <property type="component" value="Chromosome"/>
</dbReference>
<accession>B8GGF6</accession>
<reference evidence="1 2" key="1">
    <citation type="journal article" date="2015" name="Genome Announc.">
        <title>Complete Genome Sequence of Methanosphaerula palustris E1-9CT, a Hydrogenotrophic Methanogen Isolated from a Minerotrophic Fen Peatland.</title>
        <authorList>
            <person name="Cadillo-Quiroz H."/>
            <person name="Browne P."/>
            <person name="Kyrpides N."/>
            <person name="Woyke T."/>
            <person name="Goodwin L."/>
            <person name="Detter C."/>
            <person name="Yavitt J.B."/>
            <person name="Zinder S.H."/>
        </authorList>
    </citation>
    <scope>NUCLEOTIDE SEQUENCE [LARGE SCALE GENOMIC DNA]</scope>
    <source>
        <strain evidence="2">ATCC BAA-1556 / DSM 19958 / E1-9c</strain>
    </source>
</reference>
<evidence type="ECO:0000313" key="2">
    <source>
        <dbReference type="Proteomes" id="UP000002457"/>
    </source>
</evidence>
<dbReference type="HOGENOM" id="CLU_2645952_0_0_2"/>
<dbReference type="AlphaFoldDB" id="B8GGF6"/>
<name>B8GGF6_METPE</name>
<sequence>MLNRYFGEKDQKDSIEQILEGATYCSDLFYRKRVDELDQQILDLGPEAPAEKVKELQAVWDAYAKNIVNDLMKKKK</sequence>
<dbReference type="EMBL" id="CP001338">
    <property type="protein sequence ID" value="ACL16211.1"/>
    <property type="molecule type" value="Genomic_DNA"/>
</dbReference>
<organism evidence="1 2">
    <name type="scientific">Methanosphaerula palustris (strain ATCC BAA-1556 / DSM 19958 / E1-9c)</name>
    <dbReference type="NCBI Taxonomy" id="521011"/>
    <lineage>
        <taxon>Archaea</taxon>
        <taxon>Methanobacteriati</taxon>
        <taxon>Methanobacteriota</taxon>
        <taxon>Stenosarchaea group</taxon>
        <taxon>Methanomicrobia</taxon>
        <taxon>Methanomicrobiales</taxon>
        <taxon>Methanoregulaceae</taxon>
        <taxon>Methanosphaerula</taxon>
    </lineage>
</organism>
<protein>
    <submittedName>
        <fullName evidence="1">Uncharacterized protein</fullName>
    </submittedName>
</protein>